<feature type="transmembrane region" description="Helical" evidence="1">
    <location>
        <begin position="20"/>
        <end position="44"/>
    </location>
</feature>
<dbReference type="Proteomes" id="UP000245133">
    <property type="component" value="Unassembled WGS sequence"/>
</dbReference>
<dbReference type="AlphaFoldDB" id="A0A2P2E0P4"/>
<sequence>MKETLRELSKLGTKGFITGIAFAFGIYTFDIFAITITGTINTFFSGQVIKANDLNTNFSSLRTAIESIPDFTKNGVNAVFAGGGLMLNTSTLANSSTLSVNGRISSRNLGLYCGVTSSTTGNAGGFTGLRSACATACGNTNAHVCTAHEMSLTRQQGISVAEPSWFSAYGYWLGTVSLNVYDCNGWTSASAAQGGTANESGGVTWKTCDTSNPVACCL</sequence>
<accession>A0A2P2E0P4</accession>
<name>A0A2P2E0P4_9LEPT</name>
<protein>
    <submittedName>
        <fullName evidence="2">Uncharacterized protein</fullName>
    </submittedName>
</protein>
<evidence type="ECO:0000313" key="2">
    <source>
        <dbReference type="EMBL" id="GBF50460.1"/>
    </source>
</evidence>
<proteinExistence type="predicted"/>
<keyword evidence="3" id="KW-1185">Reference proteome</keyword>
<dbReference type="RefSeq" id="WP_135355036.1">
    <property type="nucleotide sequence ID" value="NZ_BFBB01000005.1"/>
</dbReference>
<evidence type="ECO:0000313" key="3">
    <source>
        <dbReference type="Proteomes" id="UP000245133"/>
    </source>
</evidence>
<organism evidence="2 3">
    <name type="scientific">Leptospira ryugenii</name>
    <dbReference type="NCBI Taxonomy" id="1917863"/>
    <lineage>
        <taxon>Bacteria</taxon>
        <taxon>Pseudomonadati</taxon>
        <taxon>Spirochaetota</taxon>
        <taxon>Spirochaetia</taxon>
        <taxon>Leptospirales</taxon>
        <taxon>Leptospiraceae</taxon>
        <taxon>Leptospira</taxon>
    </lineage>
</organism>
<comment type="caution">
    <text evidence="2">The sequence shown here is derived from an EMBL/GenBank/DDBJ whole genome shotgun (WGS) entry which is preliminary data.</text>
</comment>
<keyword evidence="1" id="KW-0812">Transmembrane</keyword>
<keyword evidence="1" id="KW-1133">Transmembrane helix</keyword>
<keyword evidence="1" id="KW-0472">Membrane</keyword>
<dbReference type="OrthoDB" id="25829at2"/>
<reference evidence="2 3" key="1">
    <citation type="submission" date="2018-02" db="EMBL/GenBank/DDBJ databases">
        <title>Novel Leptospira species isolated from soil and water in Japan.</title>
        <authorList>
            <person name="Nakao R."/>
            <person name="Masuzawa T."/>
        </authorList>
    </citation>
    <scope>NUCLEOTIDE SEQUENCE [LARGE SCALE GENOMIC DNA]</scope>
    <source>
        <strain evidence="2 3">YH101</strain>
    </source>
</reference>
<evidence type="ECO:0000256" key="1">
    <source>
        <dbReference type="SAM" id="Phobius"/>
    </source>
</evidence>
<gene>
    <name evidence="2" type="ORF">LPTSP4_19850</name>
</gene>
<dbReference type="EMBL" id="BFBB01000005">
    <property type="protein sequence ID" value="GBF50460.1"/>
    <property type="molecule type" value="Genomic_DNA"/>
</dbReference>